<dbReference type="RefSeq" id="WP_135084838.1">
    <property type="nucleotide sequence ID" value="NZ_SPDV01000009.1"/>
</dbReference>
<keyword evidence="4" id="KW-1185">Reference proteome</keyword>
<comment type="caution">
    <text evidence="3">The sequence shown here is derived from an EMBL/GenBank/DDBJ whole genome shotgun (WGS) entry which is preliminary data.</text>
</comment>
<dbReference type="AlphaFoldDB" id="A0A4Y8ZUY6"/>
<dbReference type="OrthoDB" id="117664at2"/>
<evidence type="ECO:0000313" key="4">
    <source>
        <dbReference type="Proteomes" id="UP000298213"/>
    </source>
</evidence>
<name>A0A4Y8ZUY6_9SPHN</name>
<evidence type="ECO:0000256" key="2">
    <source>
        <dbReference type="SAM" id="SignalP"/>
    </source>
</evidence>
<sequence>MNILKTALLVSVFASASVHAQGVQPAPAAEPAPAVESAPAVQPAVIAVAPAAVEAVLPANTEVVLVANSIISSDSHRKGEKFSMSVAQDVKVEGRVVIPQGTRAVGLITQRTGKGGFGKSGKIDLGFRYIDLGGVRIPVDGRHHQEGNGKGAAAVGATLAVGVIGGLMVKGKNARIEEGREFTVRTVDAVPVTLAADSAPAVIVASYVPSKIEMTVETDKQRKAREKAERAQGKKAKK</sequence>
<evidence type="ECO:0000313" key="3">
    <source>
        <dbReference type="EMBL" id="TFI59122.1"/>
    </source>
</evidence>
<reference evidence="3 4" key="1">
    <citation type="submission" date="2019-03" db="EMBL/GenBank/DDBJ databases">
        <title>Genome sequence of Sphingomonas sp. 17J27-24.</title>
        <authorList>
            <person name="Kim M."/>
            <person name="Maeng S."/>
            <person name="Sathiyaraj S."/>
        </authorList>
    </citation>
    <scope>NUCLEOTIDE SEQUENCE [LARGE SCALE GENOMIC DNA]</scope>
    <source>
        <strain evidence="3 4">17J27-24</strain>
    </source>
</reference>
<accession>A0A4Y8ZUY6</accession>
<proteinExistence type="predicted"/>
<dbReference type="Proteomes" id="UP000298213">
    <property type="component" value="Unassembled WGS sequence"/>
</dbReference>
<organism evidence="3 4">
    <name type="scientific">Sphingomonas parva</name>
    <dbReference type="NCBI Taxonomy" id="2555898"/>
    <lineage>
        <taxon>Bacteria</taxon>
        <taxon>Pseudomonadati</taxon>
        <taxon>Pseudomonadota</taxon>
        <taxon>Alphaproteobacteria</taxon>
        <taxon>Sphingomonadales</taxon>
        <taxon>Sphingomonadaceae</taxon>
        <taxon>Sphingomonas</taxon>
    </lineage>
</organism>
<evidence type="ECO:0000256" key="1">
    <source>
        <dbReference type="SAM" id="MobiDB-lite"/>
    </source>
</evidence>
<keyword evidence="2" id="KW-0732">Signal</keyword>
<feature type="chain" id="PRO_5021435837" description="TrbI/VirB10 family protein" evidence="2">
    <location>
        <begin position="21"/>
        <end position="238"/>
    </location>
</feature>
<dbReference type="EMBL" id="SPDV01000009">
    <property type="protein sequence ID" value="TFI59122.1"/>
    <property type="molecule type" value="Genomic_DNA"/>
</dbReference>
<feature type="region of interest" description="Disordered" evidence="1">
    <location>
        <begin position="217"/>
        <end position="238"/>
    </location>
</feature>
<feature type="signal peptide" evidence="2">
    <location>
        <begin position="1"/>
        <end position="20"/>
    </location>
</feature>
<evidence type="ECO:0008006" key="5">
    <source>
        <dbReference type="Google" id="ProtNLM"/>
    </source>
</evidence>
<feature type="compositionally biased region" description="Basic and acidic residues" evidence="1">
    <location>
        <begin position="217"/>
        <end position="232"/>
    </location>
</feature>
<protein>
    <recommendedName>
        <fullName evidence="5">TrbI/VirB10 family protein</fullName>
    </recommendedName>
</protein>
<gene>
    <name evidence="3" type="ORF">E2493_06245</name>
</gene>